<dbReference type="Proteomes" id="UP000326582">
    <property type="component" value="Chromosome 3"/>
</dbReference>
<proteinExistence type="predicted"/>
<dbReference type="EMBL" id="CP038486">
    <property type="protein sequence ID" value="QFZ27337.1"/>
    <property type="molecule type" value="Genomic_DNA"/>
</dbReference>
<gene>
    <name evidence="1" type="ORF">EJF14_30306</name>
</gene>
<protein>
    <submittedName>
        <fullName evidence="1">Uncharacterized protein</fullName>
    </submittedName>
</protein>
<keyword evidence="2" id="KW-1185">Reference proteome</keyword>
<organism evidence="1 2">
    <name type="scientific">Clavispora lusitaniae</name>
    <name type="common">Candida lusitaniae</name>
    <dbReference type="NCBI Taxonomy" id="36911"/>
    <lineage>
        <taxon>Eukaryota</taxon>
        <taxon>Fungi</taxon>
        <taxon>Dikarya</taxon>
        <taxon>Ascomycota</taxon>
        <taxon>Saccharomycotina</taxon>
        <taxon>Pichiomycetes</taxon>
        <taxon>Metschnikowiaceae</taxon>
        <taxon>Clavispora</taxon>
    </lineage>
</organism>
<sequence length="152" mass="17119">MSARESSDTLSELHKVNESSKSSDESEDLRMKVDVVFKIWDNPDKFPIRPVRFFFDKNVTVVEASRLAFEAYVDNFRGKIYASIAEGNIAIAVGDDNEKLSTFIQNGEQLIVSDSINYNQMKDTRETKQITLTVVGIFVFAGAIAVVIQHYS</sequence>
<accession>A0ACD0WJU6</accession>
<evidence type="ECO:0000313" key="1">
    <source>
        <dbReference type="EMBL" id="QFZ27337.1"/>
    </source>
</evidence>
<name>A0ACD0WJU6_CLALS</name>
<reference evidence="2" key="1">
    <citation type="journal article" date="2019" name="MBio">
        <title>Comparative genomics for the elucidation of multidrug resistance (MDR) in Candida lusitaniae.</title>
        <authorList>
            <person name="Kannan A."/>
            <person name="Asner S.A."/>
            <person name="Trachsel E."/>
            <person name="Kelly S."/>
            <person name="Parker J."/>
            <person name="Sanglard D."/>
        </authorList>
    </citation>
    <scope>NUCLEOTIDE SEQUENCE [LARGE SCALE GENOMIC DNA]</scope>
    <source>
        <strain evidence="2">P1</strain>
    </source>
</reference>
<evidence type="ECO:0000313" key="2">
    <source>
        <dbReference type="Proteomes" id="UP000326582"/>
    </source>
</evidence>